<feature type="transmembrane region" description="Helical" evidence="1">
    <location>
        <begin position="21"/>
        <end position="38"/>
    </location>
</feature>
<feature type="transmembrane region" description="Helical" evidence="1">
    <location>
        <begin position="198"/>
        <end position="223"/>
    </location>
</feature>
<protein>
    <submittedName>
        <fullName evidence="2">Uncharacterized protein</fullName>
    </submittedName>
</protein>
<feature type="transmembrane region" description="Helical" evidence="1">
    <location>
        <begin position="144"/>
        <end position="166"/>
    </location>
</feature>
<name>A0A178IQ36_9BACT</name>
<dbReference type="RefSeq" id="WP_068773287.1">
    <property type="nucleotide sequence ID" value="NZ_KV441849.1"/>
</dbReference>
<proteinExistence type="predicted"/>
<feature type="transmembrane region" description="Helical" evidence="1">
    <location>
        <begin position="243"/>
        <end position="263"/>
    </location>
</feature>
<feature type="transmembrane region" description="Helical" evidence="1">
    <location>
        <begin position="50"/>
        <end position="71"/>
    </location>
</feature>
<dbReference type="Proteomes" id="UP000078486">
    <property type="component" value="Unassembled WGS sequence"/>
</dbReference>
<dbReference type="AlphaFoldDB" id="A0A178IQ36"/>
<keyword evidence="1" id="KW-0472">Membrane</keyword>
<sequence length="288" mass="31784">MNPDITIEIPPTFETVFEGNIRFWIYGVAFIVTLIGYYNHVWKNRSSPSAVLAGIGKISLCVLMSVSIPVWRPLVTNLFYWPANTLAAETDGFKISVVLNTLNKQQRQLDELLDSEKNEDGLIKKAYKFVTTGLDIGIGALKNMILLAMNSLLQLVINWVTIPFYYIQKALVPVMFSFMPIAICALTCDALKQKAVTYICWLLSVLAWPLGFTLVAGLVHTLLLGVGGLEATNMVKFMFLSNMAGIVFLIGTLMVPPTTFYIFTQGGTSFSPVNQAVSAIPYVGHAAR</sequence>
<evidence type="ECO:0000313" key="2">
    <source>
        <dbReference type="EMBL" id="OAM91922.1"/>
    </source>
</evidence>
<gene>
    <name evidence="2" type="ORF">AW736_26440</name>
</gene>
<feature type="transmembrane region" description="Helical" evidence="1">
    <location>
        <begin position="172"/>
        <end position="191"/>
    </location>
</feature>
<keyword evidence="1" id="KW-1133">Transmembrane helix</keyword>
<accession>A0A178IQ36</accession>
<keyword evidence="3" id="KW-1185">Reference proteome</keyword>
<dbReference type="STRING" id="1184151.AW736_26440"/>
<evidence type="ECO:0000256" key="1">
    <source>
        <dbReference type="SAM" id="Phobius"/>
    </source>
</evidence>
<reference evidence="2 3" key="1">
    <citation type="submission" date="2016-01" db="EMBL/GenBank/DDBJ databases">
        <title>High potential of lignocellulose degradation of a new Verrucomicrobia species.</title>
        <authorList>
            <person name="Wang Y."/>
            <person name="Shi Y."/>
            <person name="Qiu Z."/>
            <person name="Liu S."/>
            <person name="Yang H."/>
        </authorList>
    </citation>
    <scope>NUCLEOTIDE SEQUENCE [LARGE SCALE GENOMIC DNA]</scope>
    <source>
        <strain evidence="2 3">TSB47</strain>
    </source>
</reference>
<comment type="caution">
    <text evidence="2">The sequence shown here is derived from an EMBL/GenBank/DDBJ whole genome shotgun (WGS) entry which is preliminary data.</text>
</comment>
<keyword evidence="1" id="KW-0812">Transmembrane</keyword>
<organism evidence="2 3">
    <name type="scientific">Termitidicoccus mucosus</name>
    <dbReference type="NCBI Taxonomy" id="1184151"/>
    <lineage>
        <taxon>Bacteria</taxon>
        <taxon>Pseudomonadati</taxon>
        <taxon>Verrucomicrobiota</taxon>
        <taxon>Opitutia</taxon>
        <taxon>Opitutales</taxon>
        <taxon>Opitutaceae</taxon>
        <taxon>Termitidicoccus</taxon>
    </lineage>
</organism>
<evidence type="ECO:0000313" key="3">
    <source>
        <dbReference type="Proteomes" id="UP000078486"/>
    </source>
</evidence>
<dbReference type="EMBL" id="LRRQ01000003">
    <property type="protein sequence ID" value="OAM91922.1"/>
    <property type="molecule type" value="Genomic_DNA"/>
</dbReference>